<feature type="chain" id="PRO_5039138106" evidence="1">
    <location>
        <begin position="24"/>
        <end position="433"/>
    </location>
</feature>
<protein>
    <submittedName>
        <fullName evidence="2">Uncharacterized protein</fullName>
    </submittedName>
</protein>
<evidence type="ECO:0000313" key="2">
    <source>
        <dbReference type="EMBL" id="CAA9501810.1"/>
    </source>
</evidence>
<accession>A0A6J4SQ02</accession>
<dbReference type="EMBL" id="CADCVT010000196">
    <property type="protein sequence ID" value="CAA9501810.1"/>
    <property type="molecule type" value="Genomic_DNA"/>
</dbReference>
<keyword evidence="1" id="KW-0732">Signal</keyword>
<organism evidence="2">
    <name type="scientific">uncultured Solirubrobacteraceae bacterium</name>
    <dbReference type="NCBI Taxonomy" id="1162706"/>
    <lineage>
        <taxon>Bacteria</taxon>
        <taxon>Bacillati</taxon>
        <taxon>Actinomycetota</taxon>
        <taxon>Thermoleophilia</taxon>
        <taxon>Solirubrobacterales</taxon>
        <taxon>Solirubrobacteraceae</taxon>
        <taxon>environmental samples</taxon>
    </lineage>
</organism>
<feature type="signal peptide" evidence="1">
    <location>
        <begin position="1"/>
        <end position="23"/>
    </location>
</feature>
<dbReference type="AlphaFoldDB" id="A0A6J4SQ02"/>
<proteinExistence type="predicted"/>
<evidence type="ECO:0000256" key="1">
    <source>
        <dbReference type="SAM" id="SignalP"/>
    </source>
</evidence>
<name>A0A6J4SQ02_9ACTN</name>
<reference evidence="2" key="1">
    <citation type="submission" date="2020-02" db="EMBL/GenBank/DDBJ databases">
        <authorList>
            <person name="Meier V. D."/>
        </authorList>
    </citation>
    <scope>NUCLEOTIDE SEQUENCE</scope>
    <source>
        <strain evidence="2">AVDCRST_MAG85</strain>
    </source>
</reference>
<gene>
    <name evidence="2" type="ORF">AVDCRST_MAG85-1807</name>
</gene>
<sequence length="433" mass="46076">MRSRLLLLAVVLAVAAPGFETPAAALSCSYPTVVGGGEPQFPDPYKGNYDAIIEGVPLSGPSNDGDLGEPARFLVTRWIKGRGPRIVPVGSATDTSVGSVTMVTPGYYQPRPGEVARLFADRERGILYPAACLFGDDRPEPRSPLRKVARSEVRDVAAGRAWRAHSQRGRQGLHCVAAHPEGRHTGGGRECEVGRPLLAVQHEGGRVRVGSTAIIVAGTGIRSVSLRTPDGPIDARPRRDGVAVLEVLSGRVDAAEVRARVILADGSVRWLQPAGYRTALTPDPELGRPWRSAIDDGFPFRFSKADAYEQCVGAKQLEARDGNGSSIGSAGPVCGDLRRDPYFFGIEQPRPYADRENPRPEPVRTVVLGAARPSVAEVVVRDPAGERRLTRGPGGQFAAVYPASVAPASLEVTVVFRDGSTVTHRGRGGANGR</sequence>